<evidence type="ECO:0000256" key="7">
    <source>
        <dbReference type="ARBA" id="ARBA00023224"/>
    </source>
</evidence>
<dbReference type="GO" id="GO:0005886">
    <property type="term" value="C:plasma membrane"/>
    <property type="evidence" value="ECO:0007669"/>
    <property type="project" value="TreeGrafter"/>
</dbReference>
<evidence type="ECO:0000256" key="4">
    <source>
        <dbReference type="ARBA" id="ARBA00023040"/>
    </source>
</evidence>
<dbReference type="PANTHER" id="PTHR24243">
    <property type="entry name" value="G-PROTEIN COUPLED RECEPTOR"/>
    <property type="match status" value="1"/>
</dbReference>
<organism evidence="10 11">
    <name type="scientific">Fasciola hepatica</name>
    <name type="common">Liver fluke</name>
    <dbReference type="NCBI Taxonomy" id="6192"/>
    <lineage>
        <taxon>Eukaryota</taxon>
        <taxon>Metazoa</taxon>
        <taxon>Spiralia</taxon>
        <taxon>Lophotrochozoa</taxon>
        <taxon>Platyhelminthes</taxon>
        <taxon>Trematoda</taxon>
        <taxon>Digenea</taxon>
        <taxon>Plagiorchiida</taxon>
        <taxon>Echinostomata</taxon>
        <taxon>Echinostomatoidea</taxon>
        <taxon>Fasciolidae</taxon>
        <taxon>Fasciola</taxon>
    </lineage>
</organism>
<evidence type="ECO:0000256" key="3">
    <source>
        <dbReference type="ARBA" id="ARBA00022989"/>
    </source>
</evidence>
<name>A0A4E0R643_FASHE</name>
<dbReference type="AlphaFoldDB" id="A0A4E0R643"/>
<keyword evidence="5 8" id="KW-0472">Membrane</keyword>
<dbReference type="SUPFAM" id="SSF81321">
    <property type="entry name" value="Family A G protein-coupled receptor-like"/>
    <property type="match status" value="1"/>
</dbReference>
<dbReference type="GO" id="GO:0004930">
    <property type="term" value="F:G protein-coupled receptor activity"/>
    <property type="evidence" value="ECO:0007669"/>
    <property type="project" value="UniProtKB-KW"/>
</dbReference>
<evidence type="ECO:0000313" key="10">
    <source>
        <dbReference type="EMBL" id="THD22206.1"/>
    </source>
</evidence>
<feature type="transmembrane region" description="Helical" evidence="8">
    <location>
        <begin position="109"/>
        <end position="129"/>
    </location>
</feature>
<reference evidence="10" key="1">
    <citation type="submission" date="2019-03" db="EMBL/GenBank/DDBJ databases">
        <title>Improved annotation for the trematode Fasciola hepatica.</title>
        <authorList>
            <person name="Choi Y.-J."/>
            <person name="Martin J."/>
            <person name="Mitreva M."/>
        </authorList>
    </citation>
    <scope>NUCLEOTIDE SEQUENCE [LARGE SCALE GENOMIC DNA]</scope>
</reference>
<feature type="transmembrane region" description="Helical" evidence="8">
    <location>
        <begin position="28"/>
        <end position="51"/>
    </location>
</feature>
<dbReference type="PROSITE" id="PS50262">
    <property type="entry name" value="G_PROTEIN_RECEP_F1_2"/>
    <property type="match status" value="1"/>
</dbReference>
<evidence type="ECO:0000256" key="2">
    <source>
        <dbReference type="ARBA" id="ARBA00022692"/>
    </source>
</evidence>
<proteinExistence type="predicted"/>
<feature type="domain" description="G-protein coupled receptors family 1 profile" evidence="9">
    <location>
        <begin position="1"/>
        <end position="168"/>
    </location>
</feature>
<dbReference type="EMBL" id="JXXN02002920">
    <property type="protein sequence ID" value="THD22206.1"/>
    <property type="molecule type" value="Genomic_DNA"/>
</dbReference>
<evidence type="ECO:0000256" key="8">
    <source>
        <dbReference type="SAM" id="Phobius"/>
    </source>
</evidence>
<comment type="subcellular location">
    <subcellularLocation>
        <location evidence="1">Membrane</location>
        <topology evidence="1">Multi-pass membrane protein</topology>
    </subcellularLocation>
</comment>
<dbReference type="Proteomes" id="UP000230066">
    <property type="component" value="Unassembled WGS sequence"/>
</dbReference>
<protein>
    <recommendedName>
        <fullName evidence="9">G-protein coupled receptors family 1 profile domain-containing protein</fullName>
    </recommendedName>
</protein>
<evidence type="ECO:0000256" key="1">
    <source>
        <dbReference type="ARBA" id="ARBA00004141"/>
    </source>
</evidence>
<keyword evidence="11" id="KW-1185">Reference proteome</keyword>
<keyword evidence="4" id="KW-0297">G-protein coupled receptor</keyword>
<keyword evidence="7" id="KW-0807">Transducer</keyword>
<dbReference type="Gene3D" id="1.20.1070.10">
    <property type="entry name" value="Rhodopsin 7-helix transmembrane proteins"/>
    <property type="match status" value="1"/>
</dbReference>
<keyword evidence="6" id="KW-0675">Receptor</keyword>
<evidence type="ECO:0000256" key="6">
    <source>
        <dbReference type="ARBA" id="ARBA00023170"/>
    </source>
</evidence>
<accession>A0A4E0R643</accession>
<gene>
    <name evidence="10" type="ORF">D915_007045</name>
</gene>
<dbReference type="PANTHER" id="PTHR24243:SF230">
    <property type="entry name" value="G-PROTEIN COUPLED RECEPTORS FAMILY 1 PROFILE DOMAIN-CONTAINING PROTEIN"/>
    <property type="match status" value="1"/>
</dbReference>
<keyword evidence="2 8" id="KW-0812">Transmembrane</keyword>
<evidence type="ECO:0000256" key="5">
    <source>
        <dbReference type="ARBA" id="ARBA00023136"/>
    </source>
</evidence>
<evidence type="ECO:0000259" key="9">
    <source>
        <dbReference type="PROSITE" id="PS50262"/>
    </source>
</evidence>
<keyword evidence="3 8" id="KW-1133">Transmembrane helix</keyword>
<sequence length="240" mass="27202">MCAYILTATAPRECQTSSFFHWLRLIEFILITIVPAIPLVITNAKMALILLRRRKIWLSPLYTNQIHGATMSGVHSNDTEAIGDTFHGKMVRSIHRDAQHQERQLTLQLFLVSVTFCLLSLPSVIIVGIDVFVEFRSSNPHQSEFLSDALHLSLFSFAVNLTINFVIYCLVGKKFRRAVGALIMCKCDQYRRLRSELLSVSDTAVNSFNLSRDAPVTRHRPKSTGLISEPLNVDEFIRVL</sequence>
<feature type="transmembrane region" description="Helical" evidence="8">
    <location>
        <begin position="149"/>
        <end position="171"/>
    </location>
</feature>
<comment type="caution">
    <text evidence="10">The sequence shown here is derived from an EMBL/GenBank/DDBJ whole genome shotgun (WGS) entry which is preliminary data.</text>
</comment>
<evidence type="ECO:0000313" key="11">
    <source>
        <dbReference type="Proteomes" id="UP000230066"/>
    </source>
</evidence>
<dbReference type="InterPro" id="IPR017452">
    <property type="entry name" value="GPCR_Rhodpsn_7TM"/>
</dbReference>